<evidence type="ECO:0000313" key="1">
    <source>
        <dbReference type="EMBL" id="PZG12989.1"/>
    </source>
</evidence>
<proteinExistence type="predicted"/>
<dbReference type="EMBL" id="POTY01000191">
    <property type="protein sequence ID" value="PZG12989.1"/>
    <property type="molecule type" value="Genomic_DNA"/>
</dbReference>
<sequence>MTAPAPAAGYELGDRRPDGRIEVRDQATGEVVLICHESTAVRWLAWLVGPPAGPGEWIEDNDLRVCTCRHLCASHCSTLPDYSRVSGVGNGQCGVDGCGCGRFVLRIGRPAAG</sequence>
<name>A0A2W2E8G0_9ACTN</name>
<accession>A0A2W2E8G0</accession>
<gene>
    <name evidence="1" type="ORF">C1I95_24585</name>
</gene>
<comment type="caution">
    <text evidence="1">The sequence shown here is derived from an EMBL/GenBank/DDBJ whole genome shotgun (WGS) entry which is preliminary data.</text>
</comment>
<dbReference type="Proteomes" id="UP000248924">
    <property type="component" value="Unassembled WGS sequence"/>
</dbReference>
<keyword evidence="2" id="KW-1185">Reference proteome</keyword>
<organism evidence="1 2">
    <name type="scientific">Micromonospora craterilacus</name>
    <dbReference type="NCBI Taxonomy" id="1655439"/>
    <lineage>
        <taxon>Bacteria</taxon>
        <taxon>Bacillati</taxon>
        <taxon>Actinomycetota</taxon>
        <taxon>Actinomycetes</taxon>
        <taxon>Micromonosporales</taxon>
        <taxon>Micromonosporaceae</taxon>
        <taxon>Micromonospora</taxon>
    </lineage>
</organism>
<protein>
    <submittedName>
        <fullName evidence="1">Uncharacterized protein</fullName>
    </submittedName>
</protein>
<reference evidence="1 2" key="1">
    <citation type="submission" date="2018-01" db="EMBL/GenBank/DDBJ databases">
        <title>Draft genome sequence of Jishengella sp. NA12.</title>
        <authorList>
            <person name="Sahin N."/>
            <person name="Ay H."/>
            <person name="Saygin H."/>
        </authorList>
    </citation>
    <scope>NUCLEOTIDE SEQUENCE [LARGE SCALE GENOMIC DNA]</scope>
    <source>
        <strain evidence="1 2">NA12</strain>
    </source>
</reference>
<dbReference type="AlphaFoldDB" id="A0A2W2E8G0"/>
<evidence type="ECO:0000313" key="2">
    <source>
        <dbReference type="Proteomes" id="UP000248924"/>
    </source>
</evidence>
<dbReference type="RefSeq" id="WP_111217079.1">
    <property type="nucleotide sequence ID" value="NZ_POTY01000191.1"/>
</dbReference>
<dbReference type="OrthoDB" id="9887995at2"/>